<dbReference type="InterPro" id="IPR003191">
    <property type="entry name" value="Guanylate-bd/ATL_C"/>
</dbReference>
<keyword evidence="5" id="KW-0812">Transmembrane</keyword>
<feature type="transmembrane region" description="Helical" evidence="5">
    <location>
        <begin position="531"/>
        <end position="548"/>
    </location>
</feature>
<dbReference type="InterPro" id="IPR027417">
    <property type="entry name" value="P-loop_NTPase"/>
</dbReference>
<dbReference type="SUPFAM" id="SSF52540">
    <property type="entry name" value="P-loop containing nucleoside triphosphate hydrolases"/>
    <property type="match status" value="1"/>
</dbReference>
<evidence type="ECO:0000259" key="7">
    <source>
        <dbReference type="PROSITE" id="PS51715"/>
    </source>
</evidence>
<reference evidence="8 9" key="1">
    <citation type="submission" date="2024-09" db="EMBL/GenBank/DDBJ databases">
        <title>Chromosome-scale assembly of Riccia sorocarpa.</title>
        <authorList>
            <person name="Paukszto L."/>
        </authorList>
    </citation>
    <scope>NUCLEOTIDE SEQUENCE [LARGE SCALE GENOMIC DNA]</scope>
    <source>
        <strain evidence="8">LP-2024</strain>
        <tissue evidence="8">Aerial parts of the thallus</tissue>
    </source>
</reference>
<feature type="transmembrane region" description="Helical" evidence="5">
    <location>
        <begin position="456"/>
        <end position="475"/>
    </location>
</feature>
<feature type="signal peptide" evidence="6">
    <location>
        <begin position="1"/>
        <end position="25"/>
    </location>
</feature>
<dbReference type="EMBL" id="JBJQOH010000006">
    <property type="protein sequence ID" value="KAL3683680.1"/>
    <property type="molecule type" value="Genomic_DNA"/>
</dbReference>
<comment type="caution">
    <text evidence="8">The sequence shown here is derived from an EMBL/GenBank/DDBJ whole genome shotgun (WGS) entry which is preliminary data.</text>
</comment>
<keyword evidence="1" id="KW-0547">Nucleotide-binding</keyword>
<sequence>MGNTSVWWIGRSFLLVCLGLSLVGGRPLRLDEDLPLQPDGDESGEFYQAFPLVEPDAVHTKLSLAKRGLDVISRITNPIAVVAVIGPYRSGKSFLLNQLLSLSCDEGFGVGHMRDTKTRGIWFWGEPLELEVDGQTTSVLFLDTEGFESVGKSTVYDDRIFALAAIMSSVLIYNLPETGRESALQPAKLVWLIQRDFLEGKTVQQMVDQALLPVPNIAGESNSAVVGYDGRKQHSLQFATDFDSKYVHQRNLLKRVIASMISPKEVQGRVINGKDFVALLEQVLDALNQGEIPTAGSVVDSFNRGVTDRCVELYESIMNNLKLPLPDAELDAFHKGTMNDAMELFEKNRFGRHHGDRAQEALSTELEKIYASLLLRNQYLSSQHCEETYNKCEELTDKLQTLKLPSMAKFEAGVARCNRSFDDSCFGASKTQIKQRLDKMWARSRSQFLNDYNRRLFNWLVAFSLVMVVVGRFFLKFYPLELVAWALFILLEVYMHLFWSAESLHYNPTWQLVVGVWEAVVYNPVLDLDRWAVPLAWLSVAAFIFCRYRRRNKHPPPLLPSHEIPRASRFRRLLRQV</sequence>
<gene>
    <name evidence="8" type="ORF">R1sor_001702</name>
</gene>
<dbReference type="GO" id="GO:0016787">
    <property type="term" value="F:hydrolase activity"/>
    <property type="evidence" value="ECO:0007669"/>
    <property type="project" value="UniProtKB-KW"/>
</dbReference>
<dbReference type="Pfam" id="PF02263">
    <property type="entry name" value="GBP"/>
    <property type="match status" value="1"/>
</dbReference>
<keyword evidence="3" id="KW-0342">GTP-binding</keyword>
<keyword evidence="6" id="KW-0732">Signal</keyword>
<name>A0ABD3H035_9MARC</name>
<evidence type="ECO:0000256" key="5">
    <source>
        <dbReference type="SAM" id="Phobius"/>
    </source>
</evidence>
<dbReference type="Gene3D" id="1.20.1000.10">
    <property type="entry name" value="Guanylate-binding protein, C-terminal domain"/>
    <property type="match status" value="1"/>
</dbReference>
<feature type="chain" id="PRO_5044791510" description="GB1/RHD3-type G domain-containing protein" evidence="6">
    <location>
        <begin position="26"/>
        <end position="577"/>
    </location>
</feature>
<dbReference type="AlphaFoldDB" id="A0ABD3H035"/>
<dbReference type="PANTHER" id="PTHR10751">
    <property type="entry name" value="GUANYLATE BINDING PROTEIN"/>
    <property type="match status" value="1"/>
</dbReference>
<dbReference type="InterPro" id="IPR036543">
    <property type="entry name" value="Guanylate-bd_C_sf"/>
</dbReference>
<keyword evidence="2" id="KW-0378">Hydrolase</keyword>
<evidence type="ECO:0000256" key="1">
    <source>
        <dbReference type="ARBA" id="ARBA00022741"/>
    </source>
</evidence>
<keyword evidence="5" id="KW-0472">Membrane</keyword>
<keyword evidence="9" id="KW-1185">Reference proteome</keyword>
<evidence type="ECO:0000256" key="3">
    <source>
        <dbReference type="ARBA" id="ARBA00023134"/>
    </source>
</evidence>
<protein>
    <recommendedName>
        <fullName evidence="7">GB1/RHD3-type G domain-containing protein</fullName>
    </recommendedName>
</protein>
<dbReference type="PROSITE" id="PS51715">
    <property type="entry name" value="G_GB1_RHD3"/>
    <property type="match status" value="1"/>
</dbReference>
<dbReference type="GO" id="GO:0005525">
    <property type="term" value="F:GTP binding"/>
    <property type="evidence" value="ECO:0007669"/>
    <property type="project" value="UniProtKB-KW"/>
</dbReference>
<dbReference type="Proteomes" id="UP001633002">
    <property type="component" value="Unassembled WGS sequence"/>
</dbReference>
<evidence type="ECO:0000256" key="2">
    <source>
        <dbReference type="ARBA" id="ARBA00022801"/>
    </source>
</evidence>
<dbReference type="InterPro" id="IPR015894">
    <property type="entry name" value="Guanylate-bd_N"/>
</dbReference>
<organism evidence="8 9">
    <name type="scientific">Riccia sorocarpa</name>
    <dbReference type="NCBI Taxonomy" id="122646"/>
    <lineage>
        <taxon>Eukaryota</taxon>
        <taxon>Viridiplantae</taxon>
        <taxon>Streptophyta</taxon>
        <taxon>Embryophyta</taxon>
        <taxon>Marchantiophyta</taxon>
        <taxon>Marchantiopsida</taxon>
        <taxon>Marchantiidae</taxon>
        <taxon>Marchantiales</taxon>
        <taxon>Ricciaceae</taxon>
        <taxon>Riccia</taxon>
    </lineage>
</organism>
<feature type="transmembrane region" description="Helical" evidence="5">
    <location>
        <begin position="482"/>
        <end position="501"/>
    </location>
</feature>
<comment type="similarity">
    <text evidence="4">Belongs to the TRAFAC class dynamin-like GTPase superfamily. GB1/RHD3 GTPase family.</text>
</comment>
<proteinExistence type="inferred from homology"/>
<evidence type="ECO:0000313" key="9">
    <source>
        <dbReference type="Proteomes" id="UP001633002"/>
    </source>
</evidence>
<evidence type="ECO:0000256" key="4">
    <source>
        <dbReference type="PROSITE-ProRule" id="PRU01052"/>
    </source>
</evidence>
<dbReference type="SUPFAM" id="SSF48340">
    <property type="entry name" value="Interferon-induced guanylate-binding protein 1 (GBP1), C-terminal domain"/>
    <property type="match status" value="1"/>
</dbReference>
<evidence type="ECO:0000313" key="8">
    <source>
        <dbReference type="EMBL" id="KAL3683680.1"/>
    </source>
</evidence>
<evidence type="ECO:0000256" key="6">
    <source>
        <dbReference type="SAM" id="SignalP"/>
    </source>
</evidence>
<dbReference type="InterPro" id="IPR030386">
    <property type="entry name" value="G_GB1_RHD3_dom"/>
</dbReference>
<accession>A0ABD3H035</accession>
<keyword evidence="5" id="KW-1133">Transmembrane helix</keyword>
<dbReference type="Gene3D" id="3.40.50.300">
    <property type="entry name" value="P-loop containing nucleotide triphosphate hydrolases"/>
    <property type="match status" value="1"/>
</dbReference>
<dbReference type="Pfam" id="PF02841">
    <property type="entry name" value="GBP_C"/>
    <property type="match status" value="1"/>
</dbReference>
<feature type="domain" description="GB1/RHD3-type G" evidence="7">
    <location>
        <begin position="76"/>
        <end position="175"/>
    </location>
</feature>